<evidence type="ECO:0000313" key="2">
    <source>
        <dbReference type="EMBL" id="UQS26063.1"/>
    </source>
</evidence>
<name>A0ABY4P1F0_9PSEU</name>
<feature type="compositionally biased region" description="Basic residues" evidence="1">
    <location>
        <begin position="276"/>
        <end position="287"/>
    </location>
</feature>
<protein>
    <submittedName>
        <fullName evidence="2">Uncharacterized protein</fullName>
    </submittedName>
</protein>
<feature type="region of interest" description="Disordered" evidence="1">
    <location>
        <begin position="276"/>
        <end position="300"/>
    </location>
</feature>
<feature type="region of interest" description="Disordered" evidence="1">
    <location>
        <begin position="353"/>
        <end position="479"/>
    </location>
</feature>
<proteinExistence type="predicted"/>
<feature type="compositionally biased region" description="Basic and acidic residues" evidence="1">
    <location>
        <begin position="353"/>
        <end position="363"/>
    </location>
</feature>
<feature type="region of interest" description="Disordered" evidence="1">
    <location>
        <begin position="82"/>
        <end position="113"/>
    </location>
</feature>
<dbReference type="Proteomes" id="UP000830158">
    <property type="component" value="Chromosome"/>
</dbReference>
<evidence type="ECO:0000313" key="3">
    <source>
        <dbReference type="Proteomes" id="UP000830158"/>
    </source>
</evidence>
<sequence>MPRSIVRGELKLMRRWDPLNDRQLDLLKRVDAGEDLSGPDHANLRHSANAVRDRGLITVSRRGGVWRAELTKAGRFYLDHGHHPDDPRFTSRMTTGSAVTAKPAPSQNTDDLDGELAEPATARANSRQPPRATIKTTERRRAEATELIEHLTVHEVYVVKAPTEADLARWRKIVDFAKRHDLVPEGRYIEKIRQWNQGRDLHIWLRKGRPVNVKRDGLDLPAIPVAETLRSPHPVVADLRDDKGRLVMPKPSRHRCLLVLQALAAEATRRGHVVKKKPVDQRHHHHYYGYGPRPTGPQYSRREGQLTVVIDGFDFDVTVQEASPNSEDPEKKKRLVLELPVYRSEGRQYRWTDGKTRTIEDGLRQPSTSWRRAPAKPGSANSTKSAPRRSARSAGNGPWPWRDRRLRRPTTARSSTTRSCGGNARKSSGPIGPSSRNVWKTLALMKTSTARVSGWGGSTSTSRGPTPQKPCRTCRPRRS</sequence>
<dbReference type="RefSeq" id="WP_162831080.1">
    <property type="nucleotide sequence ID" value="NZ_CP091196.1"/>
</dbReference>
<gene>
    <name evidence="2" type="ORF">L1857_26240</name>
</gene>
<reference evidence="2" key="1">
    <citation type="submission" date="2022-01" db="EMBL/GenBank/DDBJ databases">
        <title>PSI-footprinting approach for the identification of protein synthesis inhibitor producers.</title>
        <authorList>
            <person name="Handel F."/>
            <person name="Kulik A."/>
            <person name="Wex K.W."/>
            <person name="Berscheid A."/>
            <person name="Saur J.S."/>
            <person name="Winkler A."/>
            <person name="Wibberg D."/>
            <person name="Kalinowski J."/>
            <person name="Broetz-Oesterhelt H."/>
            <person name="Mast Y."/>
        </authorList>
    </citation>
    <scope>NUCLEOTIDE SEQUENCE</scope>
    <source>
        <strain evidence="2">KNN 49.3e</strain>
    </source>
</reference>
<dbReference type="EMBL" id="CP091196">
    <property type="protein sequence ID" value="UQS26063.1"/>
    <property type="molecule type" value="Genomic_DNA"/>
</dbReference>
<accession>A0ABY4P1F0</accession>
<feature type="compositionally biased region" description="Low complexity" evidence="1">
    <location>
        <begin position="288"/>
        <end position="299"/>
    </location>
</feature>
<organism evidence="2 3">
    <name type="scientific">Amycolatopsis thermalba</name>
    <dbReference type="NCBI Taxonomy" id="944492"/>
    <lineage>
        <taxon>Bacteria</taxon>
        <taxon>Bacillati</taxon>
        <taxon>Actinomycetota</taxon>
        <taxon>Actinomycetes</taxon>
        <taxon>Pseudonocardiales</taxon>
        <taxon>Pseudonocardiaceae</taxon>
        <taxon>Amycolatopsis</taxon>
    </lineage>
</organism>
<keyword evidence="3" id="KW-1185">Reference proteome</keyword>
<evidence type="ECO:0000256" key="1">
    <source>
        <dbReference type="SAM" id="MobiDB-lite"/>
    </source>
</evidence>